<organism evidence="3 4">
    <name type="scientific">Ketogulonicigenium vulgare (strain WSH-001)</name>
    <dbReference type="NCBI Taxonomy" id="759362"/>
    <lineage>
        <taxon>Bacteria</taxon>
        <taxon>Pseudomonadati</taxon>
        <taxon>Pseudomonadota</taxon>
        <taxon>Alphaproteobacteria</taxon>
        <taxon>Rhodobacterales</taxon>
        <taxon>Roseobacteraceae</taxon>
        <taxon>Ketogulonicigenium</taxon>
    </lineage>
</organism>
<dbReference type="Proteomes" id="UP000000692">
    <property type="component" value="Chromosome"/>
</dbReference>
<dbReference type="PANTHER" id="PTHR12049:SF7">
    <property type="entry name" value="PROTEIN ARGININE METHYLTRANSFERASE NDUFAF7, MITOCHONDRIAL"/>
    <property type="match status" value="1"/>
</dbReference>
<gene>
    <name evidence="3" type="ordered locus">KVU_0475</name>
</gene>
<dbReference type="EMBL" id="CP002018">
    <property type="protein sequence ID" value="AEM40314.1"/>
    <property type="molecule type" value="Genomic_DNA"/>
</dbReference>
<dbReference type="InterPro" id="IPR038375">
    <property type="entry name" value="NDUFAF7_sf"/>
</dbReference>
<dbReference type="AlphaFoldDB" id="F9YAE1"/>
<sequence>MSLAARIKRMIAQGGPMRLSDYMSLCLLDPEAGYYTTRTAIGAGGDFITAPEVSQVFGELIGLALAQAWLDQGAPDPCILAELGPGRGTLMADILRATRKVPGFHAAAQVVLVEASPLMRTLQAANVPAARWCDSVEALPAGPLFLIANEFLDALPIRQFQRSSDGWHERLVTVQDGALTLGLGPQIALPDAPDADVFEQNTMAESVMRIIASRIAVAGGAAIFIDYGADESRGDTFQAVQNHAYADPFSDPGTADLTAHVAFGPLARAATNAGAAASALITQADFLLTLGLSARGAALARHLSGAALDAHQAALNRLTHPGEMGTLFKVLGITPAAAPAIAALPRPVHST</sequence>
<accession>F9YAE1</accession>
<dbReference type="GO" id="GO:0035243">
    <property type="term" value="F:protein-arginine omega-N symmetric methyltransferase activity"/>
    <property type="evidence" value="ECO:0007669"/>
    <property type="project" value="TreeGrafter"/>
</dbReference>
<dbReference type="RefSeq" id="WP_013383755.1">
    <property type="nucleotide sequence ID" value="NC_017384.1"/>
</dbReference>
<dbReference type="Pfam" id="PF02636">
    <property type="entry name" value="Methyltransf_28"/>
    <property type="match status" value="1"/>
</dbReference>
<dbReference type="KEGG" id="kvl:KVU_0475"/>
<reference evidence="3 4" key="1">
    <citation type="journal article" date="2011" name="J. Bacteriol.">
        <title>Complete genome sequence of the industrial strain Ketogulonicigenium vulgare WSH-001.</title>
        <authorList>
            <person name="Liu L."/>
            <person name="Li Y."/>
            <person name="Zhang J."/>
            <person name="Zhou Z."/>
            <person name="Liu J."/>
            <person name="Li X."/>
            <person name="Zhou J."/>
            <person name="Du G."/>
            <person name="Wang L."/>
            <person name="Chen J."/>
        </authorList>
    </citation>
    <scope>NUCLEOTIDE SEQUENCE [LARGE SCALE GENOMIC DNA]</scope>
    <source>
        <strain evidence="3 4">WSH-001</strain>
    </source>
</reference>
<keyword evidence="1" id="KW-0489">Methyltransferase</keyword>
<dbReference type="InterPro" id="IPR003788">
    <property type="entry name" value="NDUFAF7"/>
</dbReference>
<dbReference type="OrthoDB" id="9794208at2"/>
<keyword evidence="4" id="KW-1185">Reference proteome</keyword>
<dbReference type="InterPro" id="IPR029063">
    <property type="entry name" value="SAM-dependent_MTases_sf"/>
</dbReference>
<evidence type="ECO:0000256" key="2">
    <source>
        <dbReference type="ARBA" id="ARBA00022679"/>
    </source>
</evidence>
<dbReference type="PANTHER" id="PTHR12049">
    <property type="entry name" value="PROTEIN ARGININE METHYLTRANSFERASE NDUFAF7, MITOCHONDRIAL"/>
    <property type="match status" value="1"/>
</dbReference>
<proteinExistence type="predicted"/>
<dbReference type="PATRIC" id="fig|759362.5.peg.498"/>
<protein>
    <submittedName>
        <fullName evidence="3">ATP synthase beta subunit/transription termination factor rho</fullName>
    </submittedName>
</protein>
<evidence type="ECO:0000313" key="3">
    <source>
        <dbReference type="EMBL" id="AEM40314.1"/>
    </source>
</evidence>
<name>F9YAE1_KETVW</name>
<dbReference type="eggNOG" id="COG1565">
    <property type="taxonomic scope" value="Bacteria"/>
</dbReference>
<dbReference type="HOGENOM" id="CLU_024840_3_0_5"/>
<dbReference type="SUPFAM" id="SSF53335">
    <property type="entry name" value="S-adenosyl-L-methionine-dependent methyltransferases"/>
    <property type="match status" value="1"/>
</dbReference>
<keyword evidence="2" id="KW-0808">Transferase</keyword>
<evidence type="ECO:0000256" key="1">
    <source>
        <dbReference type="ARBA" id="ARBA00022603"/>
    </source>
</evidence>
<evidence type="ECO:0000313" key="4">
    <source>
        <dbReference type="Proteomes" id="UP000000692"/>
    </source>
</evidence>
<dbReference type="GO" id="GO:0032259">
    <property type="term" value="P:methylation"/>
    <property type="evidence" value="ECO:0007669"/>
    <property type="project" value="UniProtKB-KW"/>
</dbReference>
<dbReference type="Gene3D" id="3.40.50.12710">
    <property type="match status" value="1"/>
</dbReference>